<organism evidence="1">
    <name type="scientific">Prosthecochloris aestuarii</name>
    <dbReference type="NCBI Taxonomy" id="1102"/>
    <lineage>
        <taxon>Bacteria</taxon>
        <taxon>Pseudomonadati</taxon>
        <taxon>Chlorobiota</taxon>
        <taxon>Chlorobiia</taxon>
        <taxon>Chlorobiales</taxon>
        <taxon>Chlorobiaceae</taxon>
        <taxon>Prosthecochloris</taxon>
    </lineage>
</organism>
<sequence>MLVVDASSIISAWDNYPIRQFPGLWVWMAEQFSDKQLVMSRVAYDEVLNKAPECAVWLREANTELIDITNAIVHEALRIKRLLGITSDNYHSKGVGENDILIIATAVVNNVGLVSDEGRQQRVPDIPKKRKIPAVCSMEDIDIPCINFIEFIKRSNVVFG</sequence>
<evidence type="ECO:0000313" key="1">
    <source>
        <dbReference type="EMBL" id="HED30140.1"/>
    </source>
</evidence>
<dbReference type="Gene3D" id="3.40.50.1010">
    <property type="entry name" value="5'-nuclease"/>
    <property type="match status" value="1"/>
</dbReference>
<dbReference type="SUPFAM" id="SSF88723">
    <property type="entry name" value="PIN domain-like"/>
    <property type="match status" value="1"/>
</dbReference>
<reference evidence="1" key="1">
    <citation type="journal article" date="2020" name="mSystems">
        <title>Genome- and Community-Level Interaction Insights into Carbon Utilization and Element Cycling Functions of Hydrothermarchaeota in Hydrothermal Sediment.</title>
        <authorList>
            <person name="Zhou Z."/>
            <person name="Liu Y."/>
            <person name="Xu W."/>
            <person name="Pan J."/>
            <person name="Luo Z.H."/>
            <person name="Li M."/>
        </authorList>
    </citation>
    <scope>NUCLEOTIDE SEQUENCE [LARGE SCALE GENOMIC DNA]</scope>
    <source>
        <strain evidence="1">SpSt-1181</strain>
    </source>
</reference>
<dbReference type="Proteomes" id="UP000886335">
    <property type="component" value="Unassembled WGS sequence"/>
</dbReference>
<protein>
    <submittedName>
        <fullName evidence="1">DUF4411 family protein</fullName>
    </submittedName>
</protein>
<dbReference type="Pfam" id="PF14367">
    <property type="entry name" value="DUF4411"/>
    <property type="match status" value="1"/>
</dbReference>
<gene>
    <name evidence="1" type="ORF">ENN50_00280</name>
</gene>
<accession>A0A831SRP4</accession>
<name>A0A831SRP4_PROAE</name>
<comment type="caution">
    <text evidence="1">The sequence shown here is derived from an EMBL/GenBank/DDBJ whole genome shotgun (WGS) entry which is preliminary data.</text>
</comment>
<dbReference type="EMBL" id="DSBW01000009">
    <property type="protein sequence ID" value="HED30140.1"/>
    <property type="molecule type" value="Genomic_DNA"/>
</dbReference>
<proteinExistence type="predicted"/>
<dbReference type="AlphaFoldDB" id="A0A831SRP4"/>
<dbReference type="InterPro" id="IPR016541">
    <property type="entry name" value="UCP008505"/>
</dbReference>
<dbReference type="InterPro" id="IPR029060">
    <property type="entry name" value="PIN-like_dom_sf"/>
</dbReference>